<proteinExistence type="inferred from homology"/>
<evidence type="ECO:0000256" key="1">
    <source>
        <dbReference type="ARBA" id="ARBA00010609"/>
    </source>
</evidence>
<dbReference type="PANTHER" id="PTHR11709">
    <property type="entry name" value="MULTI-COPPER OXIDASE"/>
    <property type="match status" value="1"/>
</dbReference>
<protein>
    <submittedName>
        <fullName evidence="8">5991_t:CDS:1</fullName>
    </submittedName>
</protein>
<dbReference type="InterPro" id="IPR011706">
    <property type="entry name" value="Cu-oxidase_C"/>
</dbReference>
<evidence type="ECO:0000256" key="3">
    <source>
        <dbReference type="ARBA" id="ARBA00023002"/>
    </source>
</evidence>
<dbReference type="InterPro" id="IPR001117">
    <property type="entry name" value="Cu-oxidase_2nd"/>
</dbReference>
<dbReference type="FunFam" id="2.60.40.420:FF:000045">
    <property type="entry name" value="Laccase 2"/>
    <property type="match status" value="1"/>
</dbReference>
<evidence type="ECO:0000313" key="8">
    <source>
        <dbReference type="EMBL" id="CAG8596092.1"/>
    </source>
</evidence>
<dbReference type="Pfam" id="PF07731">
    <property type="entry name" value="Cu-oxidase_2"/>
    <property type="match status" value="1"/>
</dbReference>
<gene>
    <name evidence="8" type="ORF">DEBURN_LOCUS9294</name>
</gene>
<dbReference type="Pfam" id="PF07732">
    <property type="entry name" value="Cu-oxidase_3"/>
    <property type="match status" value="1"/>
</dbReference>
<evidence type="ECO:0000259" key="7">
    <source>
        <dbReference type="Pfam" id="PF07732"/>
    </source>
</evidence>
<feature type="domain" description="Plastocyanin-like" evidence="7">
    <location>
        <begin position="22"/>
        <end position="136"/>
    </location>
</feature>
<organism evidence="8 9">
    <name type="scientific">Diversispora eburnea</name>
    <dbReference type="NCBI Taxonomy" id="1213867"/>
    <lineage>
        <taxon>Eukaryota</taxon>
        <taxon>Fungi</taxon>
        <taxon>Fungi incertae sedis</taxon>
        <taxon>Mucoromycota</taxon>
        <taxon>Glomeromycotina</taxon>
        <taxon>Glomeromycetes</taxon>
        <taxon>Diversisporales</taxon>
        <taxon>Diversisporaceae</taxon>
        <taxon>Diversispora</taxon>
    </lineage>
</organism>
<dbReference type="PANTHER" id="PTHR11709:SF511">
    <property type="entry name" value="LACCASE"/>
    <property type="match status" value="1"/>
</dbReference>
<dbReference type="InterPro" id="IPR008972">
    <property type="entry name" value="Cupredoxin"/>
</dbReference>
<keyword evidence="4" id="KW-0186">Copper</keyword>
<dbReference type="Proteomes" id="UP000789706">
    <property type="component" value="Unassembled WGS sequence"/>
</dbReference>
<keyword evidence="9" id="KW-1185">Reference proteome</keyword>
<dbReference type="PROSITE" id="PS00080">
    <property type="entry name" value="MULTICOPPER_OXIDASE2"/>
    <property type="match status" value="1"/>
</dbReference>
<dbReference type="SUPFAM" id="SSF49503">
    <property type="entry name" value="Cupredoxins"/>
    <property type="match status" value="3"/>
</dbReference>
<dbReference type="Gene3D" id="2.60.40.420">
    <property type="entry name" value="Cupredoxins - blue copper proteins"/>
    <property type="match status" value="3"/>
</dbReference>
<comment type="caution">
    <text evidence="8">The sequence shown here is derived from an EMBL/GenBank/DDBJ whole genome shotgun (WGS) entry which is preliminary data.</text>
</comment>
<feature type="domain" description="Plastocyanin-like" evidence="6">
    <location>
        <begin position="392"/>
        <end position="506"/>
    </location>
</feature>
<dbReference type="InterPro" id="IPR033138">
    <property type="entry name" value="Cu_oxidase_CS"/>
</dbReference>
<dbReference type="OrthoDB" id="2121828at2759"/>
<sequence>MFNTLKIPDSSITTRQFSLNLTRTDLAPDGYTRVVWTSNGKYPGPIIQANKGDRVIINVSNHLVDPTTIHWHGMFQISTNWYDGVAGQTQCPIPDGISFVYNFSTGDQTGTYWWHSHYLSQYIDGLRGALIIHDPSDPYLKDYDYEYVVTLSDWYHSVSSELLAKRLAPGYRGRNPIPDAGLISGRGQYNCSAASSDAKCNSTSSQPIYKVVKDKKYRLRLINTSAQTYFFFSIDNHQMTLIEADGINIQSQKISKLPIHVGQRYSVIINADQEVANYYIRATMVQCEFPPNSSTSDAETINYNSSINYNVTGILRYDGASETSLPTSQEWNDDFATKLVNCRDLNDSYLIPLESSIPPNVTDRLVFNVTVFPDSTDNVTKAYINNSSFTPDLTSPSLNQILSGTDPATFATNLNSYTYDTKDGCVQITVINSNLVEHPFHLHGHTFWLIGSGLGIDGVVNETAFNLVNPPVLIRYKINNPGIWSFHCHIEWHLGMGMSAQLVELRQEFQNLTLPAESKALCEEYENSQKRSIPGLAGDRYGLLLKGKSRNI</sequence>
<accession>A0A9N9CC99</accession>
<name>A0A9N9CC99_9GLOM</name>
<dbReference type="GO" id="GO:0005507">
    <property type="term" value="F:copper ion binding"/>
    <property type="evidence" value="ECO:0007669"/>
    <property type="project" value="InterPro"/>
</dbReference>
<feature type="domain" description="Plastocyanin-like" evidence="5">
    <location>
        <begin position="146"/>
        <end position="304"/>
    </location>
</feature>
<comment type="similarity">
    <text evidence="1">Belongs to the multicopper oxidase family.</text>
</comment>
<keyword evidence="2" id="KW-0479">Metal-binding</keyword>
<evidence type="ECO:0000256" key="4">
    <source>
        <dbReference type="ARBA" id="ARBA00023008"/>
    </source>
</evidence>
<evidence type="ECO:0000259" key="5">
    <source>
        <dbReference type="Pfam" id="PF00394"/>
    </source>
</evidence>
<dbReference type="Pfam" id="PF00394">
    <property type="entry name" value="Cu-oxidase"/>
    <property type="match status" value="1"/>
</dbReference>
<dbReference type="InterPro" id="IPR011707">
    <property type="entry name" value="Cu-oxidase-like_N"/>
</dbReference>
<dbReference type="InterPro" id="IPR045087">
    <property type="entry name" value="Cu-oxidase_fam"/>
</dbReference>
<dbReference type="GO" id="GO:0016491">
    <property type="term" value="F:oxidoreductase activity"/>
    <property type="evidence" value="ECO:0007669"/>
    <property type="project" value="UniProtKB-KW"/>
</dbReference>
<dbReference type="PROSITE" id="PS00079">
    <property type="entry name" value="MULTICOPPER_OXIDASE1"/>
    <property type="match status" value="2"/>
</dbReference>
<dbReference type="AlphaFoldDB" id="A0A9N9CC99"/>
<evidence type="ECO:0000256" key="2">
    <source>
        <dbReference type="ARBA" id="ARBA00022723"/>
    </source>
</evidence>
<evidence type="ECO:0000259" key="6">
    <source>
        <dbReference type="Pfam" id="PF07731"/>
    </source>
</evidence>
<keyword evidence="3" id="KW-0560">Oxidoreductase</keyword>
<dbReference type="EMBL" id="CAJVPK010001708">
    <property type="protein sequence ID" value="CAG8596092.1"/>
    <property type="molecule type" value="Genomic_DNA"/>
</dbReference>
<dbReference type="InterPro" id="IPR002355">
    <property type="entry name" value="Cu_oxidase_Cu_BS"/>
</dbReference>
<evidence type="ECO:0000313" key="9">
    <source>
        <dbReference type="Proteomes" id="UP000789706"/>
    </source>
</evidence>
<reference evidence="8" key="1">
    <citation type="submission" date="2021-06" db="EMBL/GenBank/DDBJ databases">
        <authorList>
            <person name="Kallberg Y."/>
            <person name="Tangrot J."/>
            <person name="Rosling A."/>
        </authorList>
    </citation>
    <scope>NUCLEOTIDE SEQUENCE</scope>
    <source>
        <strain evidence="8">AZ414A</strain>
    </source>
</reference>
<feature type="non-terminal residue" evidence="8">
    <location>
        <position position="552"/>
    </location>
</feature>